<gene>
    <name evidence="1" type="ORF">PM001_LOCUS566</name>
</gene>
<evidence type="ECO:0000313" key="1">
    <source>
        <dbReference type="EMBL" id="CAK7893258.1"/>
    </source>
</evidence>
<comment type="caution">
    <text evidence="1">The sequence shown here is derived from an EMBL/GenBank/DDBJ whole genome shotgun (WGS) entry which is preliminary data.</text>
</comment>
<dbReference type="EMBL" id="CAKLBY020000003">
    <property type="protein sequence ID" value="CAK7893258.1"/>
    <property type="molecule type" value="Genomic_DNA"/>
</dbReference>
<organism evidence="1 2">
    <name type="scientific">Peronospora matthiolae</name>
    <dbReference type="NCBI Taxonomy" id="2874970"/>
    <lineage>
        <taxon>Eukaryota</taxon>
        <taxon>Sar</taxon>
        <taxon>Stramenopiles</taxon>
        <taxon>Oomycota</taxon>
        <taxon>Peronosporomycetes</taxon>
        <taxon>Peronosporales</taxon>
        <taxon>Peronosporaceae</taxon>
        <taxon>Peronospora</taxon>
    </lineage>
</organism>
<name>A0AAV1T1I3_9STRA</name>
<proteinExistence type="predicted"/>
<sequence>MVMEKGDNLLHYYNEFPKFTPEKLVRTGIVMEDEEVDSRLLRSLPERYDKVVRYVEMIRQKGLS</sequence>
<accession>A0AAV1T1I3</accession>
<evidence type="ECO:0000313" key="2">
    <source>
        <dbReference type="Proteomes" id="UP001162060"/>
    </source>
</evidence>
<reference evidence="1" key="1">
    <citation type="submission" date="2024-01" db="EMBL/GenBank/DDBJ databases">
        <authorList>
            <person name="Webb A."/>
        </authorList>
    </citation>
    <scope>NUCLEOTIDE SEQUENCE</scope>
    <source>
        <strain evidence="1">Pm1</strain>
    </source>
</reference>
<dbReference type="AlphaFoldDB" id="A0AAV1T1I3"/>
<dbReference type="Proteomes" id="UP001162060">
    <property type="component" value="Unassembled WGS sequence"/>
</dbReference>
<dbReference type="Pfam" id="PF14223">
    <property type="entry name" value="Retrotran_gag_2"/>
    <property type="match status" value="1"/>
</dbReference>
<protein>
    <submittedName>
        <fullName evidence="1">Uncharacterized protein</fullName>
    </submittedName>
</protein>